<sequence length="168" mass="19419">MLKKDFPSIEHVCKLLSDEWEANFWHLFQCVCCEKTSDRMTSKFDSYLENDKFRKIESLKLSSFDVQNCNRCQWNNHIRTLIMLNENDKAVSLLLSGAGNKISTDSNNASDYYADCLKACVLSGGQSHILALHFSLICYTPSHFSLFLSNFFIYLCLFLSQTYFPYAI</sequence>
<proteinExistence type="predicted"/>
<accession>A0A915JW50</accession>
<reference evidence="2" key="1">
    <citation type="submission" date="2022-11" db="UniProtKB">
        <authorList>
            <consortium name="WormBaseParasite"/>
        </authorList>
    </citation>
    <scope>IDENTIFICATION</scope>
</reference>
<dbReference type="WBParaSite" id="nRc.2.0.1.t30546-RA">
    <property type="protein sequence ID" value="nRc.2.0.1.t30546-RA"/>
    <property type="gene ID" value="nRc.2.0.1.g30546"/>
</dbReference>
<dbReference type="AlphaFoldDB" id="A0A915JW50"/>
<dbReference type="Proteomes" id="UP000887565">
    <property type="component" value="Unplaced"/>
</dbReference>
<organism evidence="1 2">
    <name type="scientific">Romanomermis culicivorax</name>
    <name type="common">Nematode worm</name>
    <dbReference type="NCBI Taxonomy" id="13658"/>
    <lineage>
        <taxon>Eukaryota</taxon>
        <taxon>Metazoa</taxon>
        <taxon>Ecdysozoa</taxon>
        <taxon>Nematoda</taxon>
        <taxon>Enoplea</taxon>
        <taxon>Dorylaimia</taxon>
        <taxon>Mermithida</taxon>
        <taxon>Mermithoidea</taxon>
        <taxon>Mermithidae</taxon>
        <taxon>Romanomermis</taxon>
    </lineage>
</organism>
<evidence type="ECO:0000313" key="1">
    <source>
        <dbReference type="Proteomes" id="UP000887565"/>
    </source>
</evidence>
<keyword evidence="1" id="KW-1185">Reference proteome</keyword>
<evidence type="ECO:0000313" key="2">
    <source>
        <dbReference type="WBParaSite" id="nRc.2.0.1.t30546-RA"/>
    </source>
</evidence>
<name>A0A915JW50_ROMCU</name>
<protein>
    <submittedName>
        <fullName evidence="2">Uncharacterized protein</fullName>
    </submittedName>
</protein>